<dbReference type="AlphaFoldDB" id="A0A9N9RCA6"/>
<dbReference type="SUPFAM" id="SSF56994">
    <property type="entry name" value="Insulin-like"/>
    <property type="match status" value="1"/>
</dbReference>
<sequence>MEGKYIYFIAFVVTCSHDMGQAHILPFTHSHDKVPMHECIKELTRSMINLCSIYGDYSSELLLDNGMSLIPREVTNRSWDIREKVIKNCCMRPCSASELLAIC</sequence>
<name>A0A9N9RCA6_9NEOP</name>
<protein>
    <recommendedName>
        <fullName evidence="6">Insulin-like domain-containing protein</fullName>
    </recommendedName>
</protein>
<evidence type="ECO:0008006" key="6">
    <source>
        <dbReference type="Google" id="ProtNLM"/>
    </source>
</evidence>
<dbReference type="Gene3D" id="1.10.100.10">
    <property type="entry name" value="Insulin-like"/>
    <property type="match status" value="1"/>
</dbReference>
<accession>A0A9N9RCA6</accession>
<proteinExistence type="inferred from homology"/>
<evidence type="ECO:0000256" key="3">
    <source>
        <dbReference type="ARBA" id="ARBA00022729"/>
    </source>
</evidence>
<dbReference type="EMBL" id="OU893337">
    <property type="protein sequence ID" value="CAG9793747.1"/>
    <property type="molecule type" value="Genomic_DNA"/>
</dbReference>
<evidence type="ECO:0000313" key="5">
    <source>
        <dbReference type="Proteomes" id="UP001153714"/>
    </source>
</evidence>
<organism evidence="4 5">
    <name type="scientific">Diatraea saccharalis</name>
    <name type="common">sugarcane borer</name>
    <dbReference type="NCBI Taxonomy" id="40085"/>
    <lineage>
        <taxon>Eukaryota</taxon>
        <taxon>Metazoa</taxon>
        <taxon>Ecdysozoa</taxon>
        <taxon>Arthropoda</taxon>
        <taxon>Hexapoda</taxon>
        <taxon>Insecta</taxon>
        <taxon>Pterygota</taxon>
        <taxon>Neoptera</taxon>
        <taxon>Endopterygota</taxon>
        <taxon>Lepidoptera</taxon>
        <taxon>Glossata</taxon>
        <taxon>Ditrysia</taxon>
        <taxon>Pyraloidea</taxon>
        <taxon>Crambidae</taxon>
        <taxon>Crambinae</taxon>
        <taxon>Diatraea</taxon>
    </lineage>
</organism>
<evidence type="ECO:0000256" key="2">
    <source>
        <dbReference type="ARBA" id="ARBA00022685"/>
    </source>
</evidence>
<dbReference type="OrthoDB" id="6993729at2759"/>
<keyword evidence="3" id="KW-0732">Signal</keyword>
<dbReference type="Proteomes" id="UP001153714">
    <property type="component" value="Chromosome 6"/>
</dbReference>
<dbReference type="InterPro" id="IPR022353">
    <property type="entry name" value="Insulin_CS"/>
</dbReference>
<reference evidence="4" key="1">
    <citation type="submission" date="2021-12" db="EMBL/GenBank/DDBJ databases">
        <authorList>
            <person name="King R."/>
        </authorList>
    </citation>
    <scope>NUCLEOTIDE SEQUENCE</scope>
</reference>
<dbReference type="InterPro" id="IPR036438">
    <property type="entry name" value="Insulin-like_sf"/>
</dbReference>
<gene>
    <name evidence="4" type="ORF">DIATSA_LOCUS11160</name>
</gene>
<keyword evidence="5" id="KW-1185">Reference proteome</keyword>
<reference evidence="4" key="2">
    <citation type="submission" date="2022-10" db="EMBL/GenBank/DDBJ databases">
        <authorList>
            <consortium name="ENA_rothamsted_submissions"/>
            <consortium name="culmorum"/>
            <person name="King R."/>
        </authorList>
    </citation>
    <scope>NUCLEOTIDE SEQUENCE</scope>
</reference>
<keyword evidence="2" id="KW-0165">Cleavage on pair of basic residues</keyword>
<evidence type="ECO:0000256" key="1">
    <source>
        <dbReference type="ARBA" id="ARBA00009034"/>
    </source>
</evidence>
<dbReference type="GO" id="GO:0005576">
    <property type="term" value="C:extracellular region"/>
    <property type="evidence" value="ECO:0007669"/>
    <property type="project" value="UniProtKB-ARBA"/>
</dbReference>
<comment type="similarity">
    <text evidence="1">Belongs to the insulin family.</text>
</comment>
<evidence type="ECO:0000313" key="4">
    <source>
        <dbReference type="EMBL" id="CAG9793747.1"/>
    </source>
</evidence>
<dbReference type="PROSITE" id="PS00262">
    <property type="entry name" value="INSULIN"/>
    <property type="match status" value="1"/>
</dbReference>